<dbReference type="Proteomes" id="UP000095286">
    <property type="component" value="Unplaced"/>
</dbReference>
<sequence length="557" mass="60848">MSDIVISTSSIANQFMQDNISKDEQMVVAFEEPMSMESNPVTEDSPLSSPAASVESSEGNMLSDQKKEPISMVDAELLNNLKNSHDHISHPSAFSIVPETIQQPQMQCPCASTAELVQVKLKLSQIEATSQSMFNQYILPVLDTMNSLQSQVNSIYGFLQSGQTINRADNNSILHSASTSNRSSHSPPVNSNIPAKEPKANRKRKNESEDDHAESLKKVELDQHNSLPQGCDQTETPLSILSAISTLSKPQEEVDLSTTMLSENVLIPQPNLIQNSQLNQLSMFNNLSAVGMGSLHENLAKMMMNGQMGQFQQQQQHLMPANNENVLGSLAEMVAPPKIKQKRVRKKTAKALTTAENVNGAETAVKVEANLEEMEKSVEVKSEVVGDENGVMGEEEEIKFTPGEGPSSCNNCKTEATTAWRRDCMGNLVCNACGLYFRLHKTPRPAHLRKDKIQSRYRKAKGGKDGKGEGKAVTPKADGGAVAVNEPTPLFDSNIFNSSFFNNALGGFGQVPQLENAFPMYNNQNLISNILMNSISNQAQQGQGSISDLFSSTIPKF</sequence>
<proteinExistence type="predicted"/>
<organism evidence="1 2">
    <name type="scientific">Rhabditophanes sp. KR3021</name>
    <dbReference type="NCBI Taxonomy" id="114890"/>
    <lineage>
        <taxon>Eukaryota</taxon>
        <taxon>Metazoa</taxon>
        <taxon>Ecdysozoa</taxon>
        <taxon>Nematoda</taxon>
        <taxon>Chromadorea</taxon>
        <taxon>Rhabditida</taxon>
        <taxon>Tylenchina</taxon>
        <taxon>Panagrolaimomorpha</taxon>
        <taxon>Strongyloidoidea</taxon>
        <taxon>Alloionematidae</taxon>
        <taxon>Rhabditophanes</taxon>
    </lineage>
</organism>
<accession>A0AC35TZJ7</accession>
<protein>
    <submittedName>
        <fullName evidence="2">GATA-type domain-containing protein</fullName>
    </submittedName>
</protein>
<evidence type="ECO:0000313" key="1">
    <source>
        <dbReference type="Proteomes" id="UP000095286"/>
    </source>
</evidence>
<name>A0AC35TZJ7_9BILA</name>
<reference evidence="2" key="1">
    <citation type="submission" date="2016-11" db="UniProtKB">
        <authorList>
            <consortium name="WormBaseParasite"/>
        </authorList>
    </citation>
    <scope>IDENTIFICATION</scope>
    <source>
        <strain evidence="2">KR3021</strain>
    </source>
</reference>
<dbReference type="WBParaSite" id="RSKR_0000556500.1">
    <property type="protein sequence ID" value="RSKR_0000556500.1"/>
    <property type="gene ID" value="RSKR_0000556500"/>
</dbReference>
<evidence type="ECO:0000313" key="2">
    <source>
        <dbReference type="WBParaSite" id="RSKR_0000556500.1"/>
    </source>
</evidence>